<evidence type="ECO:0000313" key="1">
    <source>
        <dbReference type="EMBL" id="CAG8685610.1"/>
    </source>
</evidence>
<reference evidence="1" key="1">
    <citation type="submission" date="2021-06" db="EMBL/GenBank/DDBJ databases">
        <authorList>
            <person name="Kallberg Y."/>
            <person name="Tangrot J."/>
            <person name="Rosling A."/>
        </authorList>
    </citation>
    <scope>NUCLEOTIDE SEQUENCE</scope>
    <source>
        <strain evidence="1">CL356</strain>
    </source>
</reference>
<name>A0ACA9P0H3_9GLOM</name>
<gene>
    <name evidence="1" type="ORF">ACOLOM_LOCUS9536</name>
</gene>
<feature type="non-terminal residue" evidence="1">
    <location>
        <position position="166"/>
    </location>
</feature>
<organism evidence="1 2">
    <name type="scientific">Acaulospora colombiana</name>
    <dbReference type="NCBI Taxonomy" id="27376"/>
    <lineage>
        <taxon>Eukaryota</taxon>
        <taxon>Fungi</taxon>
        <taxon>Fungi incertae sedis</taxon>
        <taxon>Mucoromycota</taxon>
        <taxon>Glomeromycotina</taxon>
        <taxon>Glomeromycetes</taxon>
        <taxon>Diversisporales</taxon>
        <taxon>Acaulosporaceae</taxon>
        <taxon>Acaulospora</taxon>
    </lineage>
</organism>
<proteinExistence type="predicted"/>
<dbReference type="EMBL" id="CAJVPT010027922">
    <property type="protein sequence ID" value="CAG8685610.1"/>
    <property type="molecule type" value="Genomic_DNA"/>
</dbReference>
<keyword evidence="2" id="KW-1185">Reference proteome</keyword>
<protein>
    <submittedName>
        <fullName evidence="1">10243_t:CDS:1</fullName>
    </submittedName>
</protein>
<evidence type="ECO:0000313" key="2">
    <source>
        <dbReference type="Proteomes" id="UP000789525"/>
    </source>
</evidence>
<comment type="caution">
    <text evidence="1">The sequence shown here is derived from an EMBL/GenBank/DDBJ whole genome shotgun (WGS) entry which is preliminary data.</text>
</comment>
<accession>A0ACA9P0H3</accession>
<feature type="non-terminal residue" evidence="1">
    <location>
        <position position="1"/>
    </location>
</feature>
<dbReference type="Proteomes" id="UP000789525">
    <property type="component" value="Unassembled WGS sequence"/>
</dbReference>
<sequence length="166" mass="18842">LNEAVIQVTFEILLPAEHRISELRLVHDGMKEYTERLGFADLFVESEDSPTASNVVLELKYITITGLLSGARGSWINNPDAKVMSQLDKDLEKEDKKKLLQRKYMYFSKGKDKKFVKKSLEDILNEGFKQLGGYIKTIMKGRAVNFVDSGVSDPRVIVEEGSSRLR</sequence>